<dbReference type="PANTHER" id="PTHR25465:SF5">
    <property type="entry name" value="E3 UBIQUITIN_ISG15 LIGASE TRIM25-RELATED"/>
    <property type="match status" value="1"/>
</dbReference>
<dbReference type="PROSITE" id="PS50119">
    <property type="entry name" value="ZF_BBOX"/>
    <property type="match status" value="1"/>
</dbReference>
<dbReference type="OMA" id="FICTSSH"/>
<dbReference type="Proteomes" id="UP001108240">
    <property type="component" value="Unplaced"/>
</dbReference>
<dbReference type="Gene3D" id="3.30.40.10">
    <property type="entry name" value="Zinc/RING finger domain, C3HC4 (zinc finger)"/>
    <property type="match status" value="1"/>
</dbReference>
<evidence type="ECO:0000259" key="8">
    <source>
        <dbReference type="PROSITE" id="PS50119"/>
    </source>
</evidence>
<dbReference type="InterPro" id="IPR051051">
    <property type="entry name" value="E3_ubiq-ligase_TRIM/RNF"/>
</dbReference>
<dbReference type="PANTHER" id="PTHR25465">
    <property type="entry name" value="B-BOX DOMAIN CONTAINING"/>
    <property type="match status" value="1"/>
</dbReference>
<dbReference type="Ensembl" id="ENSCCRT00000025194.2">
    <property type="protein sequence ID" value="ENSCCRP00000023206.1"/>
    <property type="gene ID" value="ENSCCRG00000012674.2"/>
</dbReference>
<evidence type="ECO:0000256" key="6">
    <source>
        <dbReference type="SAM" id="MobiDB-lite"/>
    </source>
</evidence>
<feature type="region of interest" description="Disordered" evidence="6">
    <location>
        <begin position="339"/>
        <end position="378"/>
    </location>
</feature>
<evidence type="ECO:0000259" key="7">
    <source>
        <dbReference type="PROSITE" id="PS50089"/>
    </source>
</evidence>
<reference evidence="9" key="2">
    <citation type="submission" date="2025-09" db="UniProtKB">
        <authorList>
            <consortium name="Ensembl"/>
        </authorList>
    </citation>
    <scope>IDENTIFICATION</scope>
</reference>
<dbReference type="Pfam" id="PF15227">
    <property type="entry name" value="zf-C3HC4_4"/>
    <property type="match status" value="1"/>
</dbReference>
<evidence type="ECO:0000313" key="10">
    <source>
        <dbReference type="Proteomes" id="UP001108240"/>
    </source>
</evidence>
<evidence type="ECO:0000313" key="9">
    <source>
        <dbReference type="Ensembl" id="ENSCCRP00000023206.1"/>
    </source>
</evidence>
<dbReference type="InterPro" id="IPR001841">
    <property type="entry name" value="Znf_RING"/>
</dbReference>
<dbReference type="Pfam" id="PF00643">
    <property type="entry name" value="zf-B_box"/>
    <property type="match status" value="1"/>
</dbReference>
<dbReference type="AlphaFoldDB" id="A0A8C1AVG6"/>
<dbReference type="InterPro" id="IPR058030">
    <property type="entry name" value="TRIM8/14/16/25/29/45/65_CC"/>
</dbReference>
<dbReference type="GO" id="GO:0008270">
    <property type="term" value="F:zinc ion binding"/>
    <property type="evidence" value="ECO:0007669"/>
    <property type="project" value="UniProtKB-KW"/>
</dbReference>
<keyword evidence="10" id="KW-1185">Reference proteome</keyword>
<feature type="domain" description="B box-type" evidence="8">
    <location>
        <begin position="118"/>
        <end position="158"/>
    </location>
</feature>
<evidence type="ECO:0000256" key="3">
    <source>
        <dbReference type="ARBA" id="ARBA00022833"/>
    </source>
</evidence>
<dbReference type="Gene3D" id="3.30.160.60">
    <property type="entry name" value="Classic Zinc Finger"/>
    <property type="match status" value="1"/>
</dbReference>
<protein>
    <submittedName>
        <fullName evidence="9">Uncharacterized protein</fullName>
    </submittedName>
</protein>
<evidence type="ECO:0000256" key="5">
    <source>
        <dbReference type="SAM" id="Coils"/>
    </source>
</evidence>
<name>A0A8C1AVG6_CYPCA</name>
<keyword evidence="1" id="KW-0479">Metal-binding</keyword>
<reference evidence="9" key="1">
    <citation type="submission" date="2025-08" db="UniProtKB">
        <authorList>
            <consortium name="Ensembl"/>
        </authorList>
    </citation>
    <scope>IDENTIFICATION</scope>
</reference>
<feature type="domain" description="RING-type" evidence="7">
    <location>
        <begin position="13"/>
        <end position="56"/>
    </location>
</feature>
<dbReference type="InterPro" id="IPR013083">
    <property type="entry name" value="Znf_RING/FYVE/PHD"/>
</dbReference>
<proteinExistence type="predicted"/>
<dbReference type="InterPro" id="IPR000315">
    <property type="entry name" value="Znf_B-box"/>
</dbReference>
<dbReference type="SMART" id="SM00336">
    <property type="entry name" value="BBOX"/>
    <property type="match status" value="1"/>
</dbReference>
<dbReference type="SUPFAM" id="SSF57845">
    <property type="entry name" value="B-box zinc-binding domain"/>
    <property type="match status" value="1"/>
</dbReference>
<accession>A0A8C1AVG6</accession>
<feature type="compositionally biased region" description="Pro residues" evidence="6">
    <location>
        <begin position="356"/>
        <end position="374"/>
    </location>
</feature>
<dbReference type="Pfam" id="PF25600">
    <property type="entry name" value="TRIM_CC"/>
    <property type="match status" value="1"/>
</dbReference>
<dbReference type="PROSITE" id="PS00518">
    <property type="entry name" value="ZF_RING_1"/>
    <property type="match status" value="1"/>
</dbReference>
<dbReference type="GeneTree" id="ENSGT01150000286899"/>
<dbReference type="InterPro" id="IPR017907">
    <property type="entry name" value="Znf_RING_CS"/>
</dbReference>
<sequence>MASVSVGQDQFTCPVCLDLLKNPVTIPCGHSYCMNCITGCWNQENQNGLYRCPQCRKIFSPRPALCKNVLFDQMVEDLKKTKLQTAVPAGASCQTHFDRHEEFRPSKPHKVIDVAGRRQKMICPQHHKQLEIYCRTDQLYICYLCAVNTHKNHNTVTAIDERTEKQKHLEQTQRDFQERIQQREKDLQELREVVKTHKHSAEKAVQDTERNFTELIRSIERSHSEITQLIRDQEKAAVSQTEILMKQLEQEIDDLRKRDTELEQLLQTDDHIHFLLSIESCSVPPQTTEVPRITANSHLLYDDVGKSVLLLKNKLEEVCKELTEMISKRVQNIKIISTSEESIKPPQPRSRATTMPGPPSSFHPMPLPTRPPPNEWSRYRSLSDSKYWHSIE</sequence>
<evidence type="ECO:0000256" key="2">
    <source>
        <dbReference type="ARBA" id="ARBA00022771"/>
    </source>
</evidence>
<feature type="coiled-coil region" evidence="5">
    <location>
        <begin position="231"/>
        <end position="265"/>
    </location>
</feature>
<dbReference type="CDD" id="cd19769">
    <property type="entry name" value="Bbox2_TRIM16-like"/>
    <property type="match status" value="1"/>
</dbReference>
<evidence type="ECO:0000256" key="1">
    <source>
        <dbReference type="ARBA" id="ARBA00022723"/>
    </source>
</evidence>
<keyword evidence="5" id="KW-0175">Coiled coil</keyword>
<dbReference type="SUPFAM" id="SSF57850">
    <property type="entry name" value="RING/U-box"/>
    <property type="match status" value="1"/>
</dbReference>
<dbReference type="PROSITE" id="PS50089">
    <property type="entry name" value="ZF_RING_2"/>
    <property type="match status" value="1"/>
</dbReference>
<keyword evidence="2 4" id="KW-0863">Zinc-finger</keyword>
<dbReference type="SMART" id="SM00184">
    <property type="entry name" value="RING"/>
    <property type="match status" value="1"/>
</dbReference>
<evidence type="ECO:0000256" key="4">
    <source>
        <dbReference type="PROSITE-ProRule" id="PRU00024"/>
    </source>
</evidence>
<keyword evidence="3" id="KW-0862">Zinc</keyword>
<organism evidence="9 10">
    <name type="scientific">Cyprinus carpio carpio</name>
    <dbReference type="NCBI Taxonomy" id="630221"/>
    <lineage>
        <taxon>Eukaryota</taxon>
        <taxon>Metazoa</taxon>
        <taxon>Chordata</taxon>
        <taxon>Craniata</taxon>
        <taxon>Vertebrata</taxon>
        <taxon>Euteleostomi</taxon>
        <taxon>Actinopterygii</taxon>
        <taxon>Neopterygii</taxon>
        <taxon>Teleostei</taxon>
        <taxon>Ostariophysi</taxon>
        <taxon>Cypriniformes</taxon>
        <taxon>Cyprinidae</taxon>
        <taxon>Cyprininae</taxon>
        <taxon>Cyprinus</taxon>
    </lineage>
</organism>